<dbReference type="InterPro" id="IPR036188">
    <property type="entry name" value="FAD/NAD-bd_sf"/>
</dbReference>
<keyword evidence="5" id="KW-0503">Monooxygenase</keyword>
<dbReference type="Pfam" id="PF01494">
    <property type="entry name" value="FAD_binding_3"/>
    <property type="match status" value="1"/>
</dbReference>
<organism evidence="7 8">
    <name type="scientific">Mycena chlorophos</name>
    <name type="common">Agaric fungus</name>
    <name type="synonym">Agaricus chlorophos</name>
    <dbReference type="NCBI Taxonomy" id="658473"/>
    <lineage>
        <taxon>Eukaryota</taxon>
        <taxon>Fungi</taxon>
        <taxon>Dikarya</taxon>
        <taxon>Basidiomycota</taxon>
        <taxon>Agaricomycotina</taxon>
        <taxon>Agaricomycetes</taxon>
        <taxon>Agaricomycetidae</taxon>
        <taxon>Agaricales</taxon>
        <taxon>Marasmiineae</taxon>
        <taxon>Mycenaceae</taxon>
        <taxon>Mycena</taxon>
    </lineage>
</organism>
<comment type="similarity">
    <text evidence="1">Belongs to the paxM FAD-dependent monooxygenase family.</text>
</comment>
<dbReference type="PRINTS" id="PR00420">
    <property type="entry name" value="RNGMNOXGNASE"/>
</dbReference>
<dbReference type="GO" id="GO:0071949">
    <property type="term" value="F:FAD binding"/>
    <property type="evidence" value="ECO:0007669"/>
    <property type="project" value="InterPro"/>
</dbReference>
<evidence type="ECO:0000256" key="3">
    <source>
        <dbReference type="ARBA" id="ARBA00022827"/>
    </source>
</evidence>
<evidence type="ECO:0000259" key="6">
    <source>
        <dbReference type="Pfam" id="PF01494"/>
    </source>
</evidence>
<keyword evidence="7" id="KW-0378">Hydrolase</keyword>
<dbReference type="Gene3D" id="3.50.50.60">
    <property type="entry name" value="FAD/NAD(P)-binding domain"/>
    <property type="match status" value="1"/>
</dbReference>
<dbReference type="Proteomes" id="UP000613580">
    <property type="component" value="Unassembled WGS sequence"/>
</dbReference>
<evidence type="ECO:0000256" key="1">
    <source>
        <dbReference type="ARBA" id="ARBA00007992"/>
    </source>
</evidence>
<keyword evidence="8" id="KW-1185">Reference proteome</keyword>
<sequence length="487" mass="53217">MLNFPILYLSRGGETEKRSAEKRGSKIPVRKRSLVRFRQAFAHKLNVQGSNVKVILFLFANLKIMTMETEAHRQKVSTPRPLTVSIVGAGLGGLAAAVALRQNGHQVQVFEAASDAKDNIGAAIIVPVNAQRVLEYIGYVPENIDPVAYEGTEAFDSLANESIPGRWLIPLEKPNLMCHRGDLHAELLRLATEPGASAGPPVTVRVSSRVVGCDPAQGSLKLECGDEILSDLVIGADGIGSFIRTSIVGEPVPSLSSGWSCSRAVIDMDAVRAAPELAWITEGISGARIVSRRRNGPTGVAVQFLYPIRGGRELNWAGVYSDDRHEDPDWLPWSPRATIEDIYSSFQPQYRKLLSLLPADPATIPKWQMRYVPLLPTWIRGRAALMGDAAHATLPILGQGAAIAIEEAGALGALFPAGTKAEDVEVRLKIYEALRKERGEWVGRESVEQAMVKEKMRLFYRTKEMQEFIFNHDAIKTAQEALVASSG</sequence>
<evidence type="ECO:0000256" key="4">
    <source>
        <dbReference type="ARBA" id="ARBA00023002"/>
    </source>
</evidence>
<keyword evidence="3" id="KW-0274">FAD</keyword>
<keyword evidence="4" id="KW-0560">Oxidoreductase</keyword>
<feature type="domain" description="FAD-binding" evidence="6">
    <location>
        <begin position="83"/>
        <end position="442"/>
    </location>
</feature>
<dbReference type="GO" id="GO:0004497">
    <property type="term" value="F:monooxygenase activity"/>
    <property type="evidence" value="ECO:0007669"/>
    <property type="project" value="UniProtKB-KW"/>
</dbReference>
<dbReference type="InterPro" id="IPR050493">
    <property type="entry name" value="FAD-dep_Monooxygenase_BioMet"/>
</dbReference>
<dbReference type="EMBL" id="JACAZE010000002">
    <property type="protein sequence ID" value="KAF7320696.1"/>
    <property type="molecule type" value="Genomic_DNA"/>
</dbReference>
<dbReference type="PANTHER" id="PTHR13789">
    <property type="entry name" value="MONOOXYGENASE"/>
    <property type="match status" value="1"/>
</dbReference>
<dbReference type="InterPro" id="IPR002938">
    <property type="entry name" value="FAD-bd"/>
</dbReference>
<accession>A0A8H6TQ12</accession>
<dbReference type="AlphaFoldDB" id="A0A8H6TQ12"/>
<dbReference type="SUPFAM" id="SSF54373">
    <property type="entry name" value="FAD-linked reductases, C-terminal domain"/>
    <property type="match status" value="1"/>
</dbReference>
<dbReference type="OrthoDB" id="9993796at2759"/>
<dbReference type="GO" id="GO:0016787">
    <property type="term" value="F:hydrolase activity"/>
    <property type="evidence" value="ECO:0007669"/>
    <property type="project" value="UniProtKB-KW"/>
</dbReference>
<protein>
    <submittedName>
        <fullName evidence="7">Amidohydrolase family protein</fullName>
    </submittedName>
</protein>
<evidence type="ECO:0000256" key="5">
    <source>
        <dbReference type="ARBA" id="ARBA00023033"/>
    </source>
</evidence>
<evidence type="ECO:0000313" key="8">
    <source>
        <dbReference type="Proteomes" id="UP000613580"/>
    </source>
</evidence>
<gene>
    <name evidence="7" type="ORF">HMN09_00155000</name>
</gene>
<dbReference type="SUPFAM" id="SSF51905">
    <property type="entry name" value="FAD/NAD(P)-binding domain"/>
    <property type="match status" value="1"/>
</dbReference>
<evidence type="ECO:0000256" key="2">
    <source>
        <dbReference type="ARBA" id="ARBA00022630"/>
    </source>
</evidence>
<name>A0A8H6TQ12_MYCCL</name>
<dbReference type="PANTHER" id="PTHR13789:SF314">
    <property type="entry name" value="FAD-BINDING DOMAIN-CONTAINING PROTEIN"/>
    <property type="match status" value="1"/>
</dbReference>
<proteinExistence type="inferred from homology"/>
<reference evidence="7" key="1">
    <citation type="submission" date="2020-05" db="EMBL/GenBank/DDBJ databases">
        <title>Mycena genomes resolve the evolution of fungal bioluminescence.</title>
        <authorList>
            <person name="Tsai I.J."/>
        </authorList>
    </citation>
    <scope>NUCLEOTIDE SEQUENCE</scope>
    <source>
        <strain evidence="7">110903Hualien_Pintung</strain>
    </source>
</reference>
<keyword evidence="2" id="KW-0285">Flavoprotein</keyword>
<evidence type="ECO:0000313" key="7">
    <source>
        <dbReference type="EMBL" id="KAF7320696.1"/>
    </source>
</evidence>
<comment type="caution">
    <text evidence="7">The sequence shown here is derived from an EMBL/GenBank/DDBJ whole genome shotgun (WGS) entry which is preliminary data.</text>
</comment>